<name>A0AAV4A3P7_9GAST</name>
<dbReference type="GO" id="GO:0004519">
    <property type="term" value="F:endonuclease activity"/>
    <property type="evidence" value="ECO:0007669"/>
    <property type="project" value="UniProtKB-KW"/>
</dbReference>
<evidence type="ECO:0000313" key="1">
    <source>
        <dbReference type="EMBL" id="GFO01482.1"/>
    </source>
</evidence>
<sequence>MTMMMYRVVFEWDVMSGLIPMALGVCFIQGDQLNIPSWFIQSVSSSTQYLASSSSAPEADFDSHCNGKKHKANERVRGEQKAAKCSVLVRGARGCKNLEEFLATYFCHFGLLAKISALGPAKNGVIRVQYMEEESVRRVLSLGPTHEHDGIKFQISKFIYKPQMGDAMRLSQKEETSKQKVARTNLHANICELLGKTKSVEEGLQSVTENFQLSPQDFKDRAAIVRKLAEVFASHNPDLQKTLLLQVQILRLAPDLMEGLKARDYLVEHWLYTKIFIQQSRIVV</sequence>
<keyword evidence="1" id="KW-0540">Nuclease</keyword>
<dbReference type="AlphaFoldDB" id="A0AAV4A3P7"/>
<reference evidence="1 2" key="1">
    <citation type="journal article" date="2021" name="Elife">
        <title>Chloroplast acquisition without the gene transfer in kleptoplastic sea slugs, Plakobranchus ocellatus.</title>
        <authorList>
            <person name="Maeda T."/>
            <person name="Takahashi S."/>
            <person name="Yoshida T."/>
            <person name="Shimamura S."/>
            <person name="Takaki Y."/>
            <person name="Nagai Y."/>
            <person name="Toyoda A."/>
            <person name="Suzuki Y."/>
            <person name="Arimoto A."/>
            <person name="Ishii H."/>
            <person name="Satoh N."/>
            <person name="Nishiyama T."/>
            <person name="Hasebe M."/>
            <person name="Maruyama T."/>
            <person name="Minagawa J."/>
            <person name="Obokata J."/>
            <person name="Shigenobu S."/>
        </authorList>
    </citation>
    <scope>NUCLEOTIDE SEQUENCE [LARGE SCALE GENOMIC DNA]</scope>
</reference>
<dbReference type="EMBL" id="BLXT01003294">
    <property type="protein sequence ID" value="GFO01482.1"/>
    <property type="molecule type" value="Genomic_DNA"/>
</dbReference>
<proteinExistence type="predicted"/>
<comment type="caution">
    <text evidence="1">The sequence shown here is derived from an EMBL/GenBank/DDBJ whole genome shotgun (WGS) entry which is preliminary data.</text>
</comment>
<keyword evidence="1" id="KW-0255">Endonuclease</keyword>
<gene>
    <name evidence="1" type="ORF">PoB_002798700</name>
</gene>
<keyword evidence="1" id="KW-0378">Hydrolase</keyword>
<dbReference type="Proteomes" id="UP000735302">
    <property type="component" value="Unassembled WGS sequence"/>
</dbReference>
<accession>A0AAV4A3P7</accession>
<evidence type="ECO:0000313" key="2">
    <source>
        <dbReference type="Proteomes" id="UP000735302"/>
    </source>
</evidence>
<organism evidence="1 2">
    <name type="scientific">Plakobranchus ocellatus</name>
    <dbReference type="NCBI Taxonomy" id="259542"/>
    <lineage>
        <taxon>Eukaryota</taxon>
        <taxon>Metazoa</taxon>
        <taxon>Spiralia</taxon>
        <taxon>Lophotrochozoa</taxon>
        <taxon>Mollusca</taxon>
        <taxon>Gastropoda</taxon>
        <taxon>Heterobranchia</taxon>
        <taxon>Euthyneura</taxon>
        <taxon>Panpulmonata</taxon>
        <taxon>Sacoglossa</taxon>
        <taxon>Placobranchoidea</taxon>
        <taxon>Plakobranchidae</taxon>
        <taxon>Plakobranchus</taxon>
    </lineage>
</organism>
<keyword evidence="2" id="KW-1185">Reference proteome</keyword>
<protein>
    <submittedName>
        <fullName evidence="1">Endonuclease-reverse transcriptase</fullName>
    </submittedName>
</protein>